<evidence type="ECO:0000313" key="1">
    <source>
        <dbReference type="EMBL" id="AHC73717.1"/>
    </source>
</evidence>
<dbReference type="Proteomes" id="UP000018700">
    <property type="component" value="Chromosome"/>
</dbReference>
<evidence type="ECO:0000313" key="2">
    <source>
        <dbReference type="Proteomes" id="UP000018700"/>
    </source>
</evidence>
<proteinExistence type="predicted"/>
<dbReference type="AlphaFoldDB" id="V9TU97"/>
<gene>
    <name evidence="1" type="ORF">P856_500</name>
</gene>
<keyword evidence="2" id="KW-1185">Reference proteome</keyword>
<dbReference type="HOGENOM" id="CLU_2449095_0_0_5"/>
<reference evidence="1 2" key="1">
    <citation type="journal article" date="2013" name="PLoS ONE">
        <title>Bacterial endosymbiosis in a chordate host: long-term co-evolution and conservation of secondary metabolism.</title>
        <authorList>
            <person name="Kwan J.C."/>
            <person name="Schmidt E.W."/>
        </authorList>
    </citation>
    <scope>NUCLEOTIDE SEQUENCE [LARGE SCALE GENOMIC DNA]</scope>
    <source>
        <strain evidence="2">faulkneri L5</strain>
    </source>
</reference>
<name>V9TU97_9PROT</name>
<protein>
    <submittedName>
        <fullName evidence="1">Uncharacterized protein</fullName>
    </submittedName>
</protein>
<sequence length="89" mass="10278">MNQFINVNAVSLSNKGLARMPRYGCYKRRVKKLKIAVSIQMLLLLHLVAARCHKILNKNMPTILASCDDAIKYPLYKDELAIKFECIRR</sequence>
<dbReference type="KEGG" id="efk:P856_500"/>
<organism evidence="1 2">
    <name type="scientific">Candidatus Endolissoclinum faulkneri L5</name>
    <dbReference type="NCBI Taxonomy" id="1401328"/>
    <lineage>
        <taxon>Bacteria</taxon>
        <taxon>Pseudomonadati</taxon>
        <taxon>Pseudomonadota</taxon>
        <taxon>Alphaproteobacteria</taxon>
        <taxon>Rhodospirillales</taxon>
        <taxon>Rhodospirillaceae</taxon>
        <taxon>Candidatus Endolissoclinum</taxon>
    </lineage>
</organism>
<dbReference type="EMBL" id="CP006745">
    <property type="protein sequence ID" value="AHC73717.1"/>
    <property type="molecule type" value="Genomic_DNA"/>
</dbReference>
<accession>V9TU97</accession>